<reference evidence="7" key="1">
    <citation type="submission" date="2022-12" db="EMBL/GenBank/DDBJ databases">
        <title>Genome assemblies of Blomia tropicalis.</title>
        <authorList>
            <person name="Cui Y."/>
        </authorList>
    </citation>
    <scope>NUCLEOTIDE SEQUENCE</scope>
    <source>
        <tissue evidence="7">Adult mites</tissue>
    </source>
</reference>
<gene>
    <name evidence="7" type="ORF">RDWZM_006451</name>
</gene>
<dbReference type="SUPFAM" id="SSF52799">
    <property type="entry name" value="(Phosphotyrosine protein) phosphatases II"/>
    <property type="match status" value="1"/>
</dbReference>
<feature type="domain" description="Tyrosine-protein phosphatase" evidence="5">
    <location>
        <begin position="72"/>
        <end position="217"/>
    </location>
</feature>
<comment type="similarity">
    <text evidence="1">Belongs to the protein-tyrosine phosphatase family. Non-receptor class dual specificity subfamily.</text>
</comment>
<evidence type="ECO:0000256" key="3">
    <source>
        <dbReference type="ARBA" id="ARBA00022912"/>
    </source>
</evidence>
<dbReference type="InterPro" id="IPR020422">
    <property type="entry name" value="TYR_PHOSPHATASE_DUAL_dom"/>
</dbReference>
<feature type="domain" description="Tyrosine specific protein phosphatases" evidence="6">
    <location>
        <begin position="137"/>
        <end position="195"/>
    </location>
</feature>
<proteinExistence type="inferred from homology"/>
<name>A0A9Q0M884_BLOTA</name>
<comment type="caution">
    <text evidence="7">The sequence shown here is derived from an EMBL/GenBank/DDBJ whole genome shotgun (WGS) entry which is preliminary data.</text>
</comment>
<keyword evidence="2" id="KW-0378">Hydrolase</keyword>
<protein>
    <submittedName>
        <fullName evidence="7">Uncharacterized protein</fullName>
    </submittedName>
</protein>
<keyword evidence="8" id="KW-1185">Reference proteome</keyword>
<dbReference type="AlphaFoldDB" id="A0A9Q0M884"/>
<dbReference type="PROSITE" id="PS50054">
    <property type="entry name" value="TYR_PHOSPHATASE_DUAL"/>
    <property type="match status" value="1"/>
</dbReference>
<dbReference type="Pfam" id="PF00782">
    <property type="entry name" value="DSPc"/>
    <property type="match status" value="1"/>
</dbReference>
<keyword evidence="3" id="KW-0904">Protein phosphatase</keyword>
<dbReference type="InterPro" id="IPR052103">
    <property type="entry name" value="Dual_spec_Phospatases"/>
</dbReference>
<evidence type="ECO:0000259" key="6">
    <source>
        <dbReference type="PROSITE" id="PS50056"/>
    </source>
</evidence>
<organism evidence="7 8">
    <name type="scientific">Blomia tropicalis</name>
    <name type="common">Mite</name>
    <dbReference type="NCBI Taxonomy" id="40697"/>
    <lineage>
        <taxon>Eukaryota</taxon>
        <taxon>Metazoa</taxon>
        <taxon>Ecdysozoa</taxon>
        <taxon>Arthropoda</taxon>
        <taxon>Chelicerata</taxon>
        <taxon>Arachnida</taxon>
        <taxon>Acari</taxon>
        <taxon>Acariformes</taxon>
        <taxon>Sarcoptiformes</taxon>
        <taxon>Astigmata</taxon>
        <taxon>Glycyphagoidea</taxon>
        <taxon>Echimyopodidae</taxon>
        <taxon>Blomia</taxon>
    </lineage>
</organism>
<dbReference type="GO" id="GO:0005737">
    <property type="term" value="C:cytoplasm"/>
    <property type="evidence" value="ECO:0007669"/>
    <property type="project" value="TreeGrafter"/>
</dbReference>
<evidence type="ECO:0000256" key="1">
    <source>
        <dbReference type="ARBA" id="ARBA00008601"/>
    </source>
</evidence>
<dbReference type="InterPro" id="IPR016130">
    <property type="entry name" value="Tyr_Pase_AS"/>
</dbReference>
<evidence type="ECO:0000313" key="7">
    <source>
        <dbReference type="EMBL" id="KAJ6220639.1"/>
    </source>
</evidence>
<dbReference type="InterPro" id="IPR029021">
    <property type="entry name" value="Prot-tyrosine_phosphatase-like"/>
</dbReference>
<dbReference type="PROSITE" id="PS50056">
    <property type="entry name" value="TYR_PHOSPHATASE_2"/>
    <property type="match status" value="1"/>
</dbReference>
<dbReference type="SMART" id="SM00195">
    <property type="entry name" value="DSPc"/>
    <property type="match status" value="1"/>
</dbReference>
<evidence type="ECO:0000313" key="8">
    <source>
        <dbReference type="Proteomes" id="UP001142055"/>
    </source>
</evidence>
<dbReference type="InterPro" id="IPR000340">
    <property type="entry name" value="Dual-sp_phosphatase_cat-dom"/>
</dbReference>
<sequence>MAENRNSDFEAFKPGPGILSRVQNVKTTLRGFVVSTLTINHILTFDELDNIISKRSSNPNHRSIFMQSPFNELSLVNDCIAITGLAGLNQENIISTLGQNYQLGCIMNVTYEVPLFKPNGIEAYRVPVTDDCKEDISIFFDEVTAKLDEYRTKNQVTIVHCMAGVSRSATIVIAYLIRYENYSLERAFQHLKQLRSVIRPNLNFLAQLSEYEVQLHGEENRSEWISHTINGITRYVPKFIIDTCLVQYLFEFTPERSGSRRSSSSSTLPLGSNDQSTQTSKDNH</sequence>
<dbReference type="PROSITE" id="PS00383">
    <property type="entry name" value="TYR_PHOSPHATASE_1"/>
    <property type="match status" value="1"/>
</dbReference>
<dbReference type="PANTHER" id="PTHR45961">
    <property type="entry name" value="IP21249P"/>
    <property type="match status" value="1"/>
</dbReference>
<dbReference type="EMBL" id="JAPWDV010000002">
    <property type="protein sequence ID" value="KAJ6220639.1"/>
    <property type="molecule type" value="Genomic_DNA"/>
</dbReference>
<feature type="compositionally biased region" description="Polar residues" evidence="4">
    <location>
        <begin position="267"/>
        <end position="284"/>
    </location>
</feature>
<accession>A0A9Q0M884</accession>
<evidence type="ECO:0000259" key="5">
    <source>
        <dbReference type="PROSITE" id="PS50054"/>
    </source>
</evidence>
<evidence type="ECO:0000256" key="2">
    <source>
        <dbReference type="ARBA" id="ARBA00022801"/>
    </source>
</evidence>
<evidence type="ECO:0000256" key="4">
    <source>
        <dbReference type="SAM" id="MobiDB-lite"/>
    </source>
</evidence>
<dbReference type="PANTHER" id="PTHR45961:SF2">
    <property type="entry name" value="PROTEIN CBG09952"/>
    <property type="match status" value="1"/>
</dbReference>
<dbReference type="InterPro" id="IPR000387">
    <property type="entry name" value="Tyr_Pase_dom"/>
</dbReference>
<dbReference type="GO" id="GO:0004721">
    <property type="term" value="F:phosphoprotein phosphatase activity"/>
    <property type="evidence" value="ECO:0007669"/>
    <property type="project" value="UniProtKB-KW"/>
</dbReference>
<dbReference type="Gene3D" id="3.90.190.10">
    <property type="entry name" value="Protein tyrosine phosphatase superfamily"/>
    <property type="match status" value="1"/>
</dbReference>
<feature type="region of interest" description="Disordered" evidence="4">
    <location>
        <begin position="256"/>
        <end position="284"/>
    </location>
</feature>
<dbReference type="Proteomes" id="UP001142055">
    <property type="component" value="Chromosome 2"/>
</dbReference>